<dbReference type="AlphaFoldDB" id="S9R0Z2"/>
<evidence type="ECO:0000313" key="2">
    <source>
        <dbReference type="Proteomes" id="UP000015347"/>
    </source>
</evidence>
<dbReference type="EMBL" id="APVH01000008">
    <property type="protein sequence ID" value="EPX85557.1"/>
    <property type="molecule type" value="Genomic_DNA"/>
</dbReference>
<sequence>MRRGRVARVSGHFRVEKPEAGELSSRDHAHTFRGTKGMISLTQIKSGRGSC</sequence>
<accession>S9R0Z2</accession>
<proteinExistence type="predicted"/>
<organism evidence="1 2">
    <name type="scientific">Salipiger mucosus DSM 16094</name>
    <dbReference type="NCBI Taxonomy" id="1123237"/>
    <lineage>
        <taxon>Bacteria</taxon>
        <taxon>Pseudomonadati</taxon>
        <taxon>Pseudomonadota</taxon>
        <taxon>Alphaproteobacteria</taxon>
        <taxon>Rhodobacterales</taxon>
        <taxon>Roseobacteraceae</taxon>
        <taxon>Salipiger</taxon>
    </lineage>
</organism>
<reference evidence="2" key="1">
    <citation type="journal article" date="2014" name="Stand. Genomic Sci.">
        <title>Genome sequence of the exopolysaccharide-producing Salipiger mucosus type strain (DSM 16094(T)), a moderately halophilic member of the Roseobacter clade.</title>
        <authorList>
            <person name="Riedel T."/>
            <person name="Spring S."/>
            <person name="Fiebig A."/>
            <person name="Petersen J."/>
            <person name="Kyrpides N.C."/>
            <person name="Goker M."/>
            <person name="Klenk H.P."/>
        </authorList>
    </citation>
    <scope>NUCLEOTIDE SEQUENCE [LARGE SCALE GENOMIC DNA]</scope>
    <source>
        <strain evidence="2">DSM 16094</strain>
    </source>
</reference>
<dbReference type="HOGENOM" id="CLU_3103630_0_0_5"/>
<name>S9R0Z2_9RHOB</name>
<comment type="caution">
    <text evidence="1">The sequence shown here is derived from an EMBL/GenBank/DDBJ whole genome shotgun (WGS) entry which is preliminary data.</text>
</comment>
<evidence type="ECO:0000313" key="1">
    <source>
        <dbReference type="EMBL" id="EPX85557.1"/>
    </source>
</evidence>
<gene>
    <name evidence="1" type="ORF">Salmuc_04828</name>
</gene>
<dbReference type="Proteomes" id="UP000015347">
    <property type="component" value="Unassembled WGS sequence"/>
</dbReference>
<keyword evidence="2" id="KW-1185">Reference proteome</keyword>
<protein>
    <submittedName>
        <fullName evidence="1">Uncharacterized protein</fullName>
    </submittedName>
</protein>